<name>A0A6I6MJL0_9CAUL</name>
<keyword evidence="1" id="KW-0732">Signal</keyword>
<proteinExistence type="predicted"/>
<organism evidence="2 3">
    <name type="scientific">Terricaulis silvestris</name>
    <dbReference type="NCBI Taxonomy" id="2686094"/>
    <lineage>
        <taxon>Bacteria</taxon>
        <taxon>Pseudomonadati</taxon>
        <taxon>Pseudomonadota</taxon>
        <taxon>Alphaproteobacteria</taxon>
        <taxon>Caulobacterales</taxon>
        <taxon>Caulobacteraceae</taxon>
        <taxon>Terricaulis</taxon>
    </lineage>
</organism>
<dbReference type="KEGG" id="tsv:DSM104635_00137"/>
<keyword evidence="3" id="KW-1185">Reference proteome</keyword>
<protein>
    <submittedName>
        <fullName evidence="2">Uncharacterized protein</fullName>
    </submittedName>
</protein>
<feature type="chain" id="PRO_5026323284" evidence="1">
    <location>
        <begin position="26"/>
        <end position="107"/>
    </location>
</feature>
<dbReference type="InterPro" id="IPR006311">
    <property type="entry name" value="TAT_signal"/>
</dbReference>
<gene>
    <name evidence="2" type="ORF">DSM104635_00137</name>
</gene>
<evidence type="ECO:0000256" key="1">
    <source>
        <dbReference type="SAM" id="SignalP"/>
    </source>
</evidence>
<dbReference type="AlphaFoldDB" id="A0A6I6MJL0"/>
<sequence length="107" mass="10884">MSLNKRELLLALAALGAGAMLPAAAQQAGAPDLSAGRAIGDAYRAANAGEDWGAIRAELAPSGLDAAAIARLRSLAAADFSAGRVFVHEGWRLSRTEGRLFALLAAA</sequence>
<feature type="signal peptide" evidence="1">
    <location>
        <begin position="1"/>
        <end position="25"/>
    </location>
</feature>
<evidence type="ECO:0000313" key="2">
    <source>
        <dbReference type="EMBL" id="QGZ93328.1"/>
    </source>
</evidence>
<dbReference type="EMBL" id="CP047045">
    <property type="protein sequence ID" value="QGZ93328.1"/>
    <property type="molecule type" value="Genomic_DNA"/>
</dbReference>
<evidence type="ECO:0000313" key="3">
    <source>
        <dbReference type="Proteomes" id="UP000431269"/>
    </source>
</evidence>
<dbReference type="Proteomes" id="UP000431269">
    <property type="component" value="Chromosome"/>
</dbReference>
<dbReference type="RefSeq" id="WP_158764336.1">
    <property type="nucleotide sequence ID" value="NZ_CP047045.1"/>
</dbReference>
<reference evidence="3" key="1">
    <citation type="submission" date="2019-12" db="EMBL/GenBank/DDBJ databases">
        <title>Complete genome of Terracaulis silvestris 0127_4.</title>
        <authorList>
            <person name="Vieira S."/>
            <person name="Riedel T."/>
            <person name="Sproer C."/>
            <person name="Pascual J."/>
            <person name="Boedeker C."/>
            <person name="Overmann J."/>
        </authorList>
    </citation>
    <scope>NUCLEOTIDE SEQUENCE [LARGE SCALE GENOMIC DNA]</scope>
    <source>
        <strain evidence="3">0127_4</strain>
    </source>
</reference>
<dbReference type="PROSITE" id="PS51318">
    <property type="entry name" value="TAT"/>
    <property type="match status" value="1"/>
</dbReference>
<accession>A0A6I6MJL0</accession>